<keyword evidence="2" id="KW-1185">Reference proteome</keyword>
<reference evidence="1 2" key="1">
    <citation type="journal article" date="2017" name="BMC Genomics">
        <title>Genomic analysis of methanogenic archaea reveals a shift towards energy conservation.</title>
        <authorList>
            <person name="Gilmore S.P."/>
            <person name="Henske J.K."/>
            <person name="Sexton J.A."/>
            <person name="Solomon K.V."/>
            <person name="Seppala S."/>
            <person name="Yoo J.I."/>
            <person name="Huyett L.M."/>
            <person name="Pressman A."/>
            <person name="Cogan J.Z."/>
            <person name="Kivenson V."/>
            <person name="Peng X."/>
            <person name="Tan Y."/>
            <person name="Valentine D.L."/>
            <person name="O'Malley M.A."/>
        </authorList>
    </citation>
    <scope>NUCLEOTIDE SEQUENCE [LARGE SCALE GENOMIC DNA]</scope>
    <source>
        <strain evidence="1 2">M.o.H.</strain>
    </source>
</reference>
<dbReference type="RefSeq" id="WP_069583682.1">
    <property type="nucleotide sequence ID" value="NZ_LMVM01000033.1"/>
</dbReference>
<organism evidence="1 2">
    <name type="scientific">Methanobacterium bryantii</name>
    <dbReference type="NCBI Taxonomy" id="2161"/>
    <lineage>
        <taxon>Archaea</taxon>
        <taxon>Methanobacteriati</taxon>
        <taxon>Methanobacteriota</taxon>
        <taxon>Methanomada group</taxon>
        <taxon>Methanobacteria</taxon>
        <taxon>Methanobacteriales</taxon>
        <taxon>Methanobacteriaceae</taxon>
        <taxon>Methanobacterium</taxon>
    </lineage>
</organism>
<sequence>MINIDNFPVELRWKIAAQSASSLLLTHEKVYKDILGPDYKKIQPLMDTINYISWIQDGKNASILSKYLGLPAKTAEEIEKTNELISEILYGPEIKYKIVYTVGDHAKSQIISCPFLNRAKEIGLESKTLFENCNAYHETFVSNLNPKYTKKFTKAMCNGDEYCETCIELKNSFTE</sequence>
<name>A0A2A2H3V7_METBR</name>
<protein>
    <recommendedName>
        <fullName evidence="3">L-2-amino-thiazoline-4-carboxylic acid hydrolase</fullName>
    </recommendedName>
</protein>
<dbReference type="AlphaFoldDB" id="A0A2A2H3V7"/>
<accession>A0A2A2H3V7</accession>
<evidence type="ECO:0000313" key="2">
    <source>
        <dbReference type="Proteomes" id="UP000217784"/>
    </source>
</evidence>
<comment type="caution">
    <text evidence="1">The sequence shown here is derived from an EMBL/GenBank/DDBJ whole genome shotgun (WGS) entry which is preliminary data.</text>
</comment>
<gene>
    <name evidence="1" type="ORF">ASJ80_02935</name>
</gene>
<dbReference type="OrthoDB" id="70051at2157"/>
<proteinExistence type="predicted"/>
<dbReference type="Proteomes" id="UP000217784">
    <property type="component" value="Unassembled WGS sequence"/>
</dbReference>
<dbReference type="EMBL" id="LMVM01000033">
    <property type="protein sequence ID" value="PAV03986.1"/>
    <property type="molecule type" value="Genomic_DNA"/>
</dbReference>
<evidence type="ECO:0000313" key="1">
    <source>
        <dbReference type="EMBL" id="PAV03986.1"/>
    </source>
</evidence>
<evidence type="ECO:0008006" key="3">
    <source>
        <dbReference type="Google" id="ProtNLM"/>
    </source>
</evidence>